<reference evidence="2 3" key="1">
    <citation type="journal article" date="2020" name="IScience">
        <title>Genome Sequencing of the Endangered Kingdonia uniflora (Circaeasteraceae, Ranunculales) Reveals Potential Mechanisms of Evolutionary Specialization.</title>
        <authorList>
            <person name="Sun Y."/>
            <person name="Deng T."/>
            <person name="Zhang A."/>
            <person name="Moore M.J."/>
            <person name="Landis J.B."/>
            <person name="Lin N."/>
            <person name="Zhang H."/>
            <person name="Zhang X."/>
            <person name="Huang J."/>
            <person name="Zhang X."/>
            <person name="Sun H."/>
            <person name="Wang H."/>
        </authorList>
    </citation>
    <scope>NUCLEOTIDE SEQUENCE [LARGE SCALE GENOMIC DNA]</scope>
    <source>
        <strain evidence="2">TB1705</strain>
        <tissue evidence="2">Leaf</tissue>
    </source>
</reference>
<dbReference type="EMBL" id="JACGCM010002827">
    <property type="protein sequence ID" value="KAF6134718.1"/>
    <property type="molecule type" value="Genomic_DNA"/>
</dbReference>
<feature type="region of interest" description="Disordered" evidence="1">
    <location>
        <begin position="1"/>
        <end position="71"/>
    </location>
</feature>
<keyword evidence="3" id="KW-1185">Reference proteome</keyword>
<organism evidence="2 3">
    <name type="scientific">Kingdonia uniflora</name>
    <dbReference type="NCBI Taxonomy" id="39325"/>
    <lineage>
        <taxon>Eukaryota</taxon>
        <taxon>Viridiplantae</taxon>
        <taxon>Streptophyta</taxon>
        <taxon>Embryophyta</taxon>
        <taxon>Tracheophyta</taxon>
        <taxon>Spermatophyta</taxon>
        <taxon>Magnoliopsida</taxon>
        <taxon>Ranunculales</taxon>
        <taxon>Circaeasteraceae</taxon>
        <taxon>Kingdonia</taxon>
    </lineage>
</organism>
<feature type="compositionally biased region" description="Polar residues" evidence="1">
    <location>
        <begin position="52"/>
        <end position="71"/>
    </location>
</feature>
<name>A0A7J7KWL1_9MAGN</name>
<accession>A0A7J7KWL1</accession>
<evidence type="ECO:0000313" key="3">
    <source>
        <dbReference type="Proteomes" id="UP000541444"/>
    </source>
</evidence>
<dbReference type="AlphaFoldDB" id="A0A7J7KWL1"/>
<comment type="caution">
    <text evidence="2">The sequence shown here is derived from an EMBL/GenBank/DDBJ whole genome shotgun (WGS) entry which is preliminary data.</text>
</comment>
<dbReference type="Proteomes" id="UP000541444">
    <property type="component" value="Unassembled WGS sequence"/>
</dbReference>
<proteinExistence type="predicted"/>
<gene>
    <name evidence="2" type="ORF">GIB67_002119</name>
</gene>
<evidence type="ECO:0000313" key="2">
    <source>
        <dbReference type="EMBL" id="KAF6134718.1"/>
    </source>
</evidence>
<sequence length="71" mass="7964">MTNFSTSSNNSTPSSLKPPSTPFSQHPSSQFTPYLYHIQSQFQSQTPPPFTMSQGDTFRGQHQQPFTLSQP</sequence>
<feature type="compositionally biased region" description="Low complexity" evidence="1">
    <location>
        <begin position="1"/>
        <end position="24"/>
    </location>
</feature>
<protein>
    <submittedName>
        <fullName evidence="2">Uncharacterized protein</fullName>
    </submittedName>
</protein>
<evidence type="ECO:0000256" key="1">
    <source>
        <dbReference type="SAM" id="MobiDB-lite"/>
    </source>
</evidence>